<keyword evidence="15" id="KW-1185">Reference proteome</keyword>
<feature type="compositionally biased region" description="Polar residues" evidence="12">
    <location>
        <begin position="401"/>
        <end position="411"/>
    </location>
</feature>
<dbReference type="GeneTree" id="ENSGT01100000263478"/>
<evidence type="ECO:0000259" key="13">
    <source>
        <dbReference type="PROSITE" id="PS50835"/>
    </source>
</evidence>
<evidence type="ECO:0000256" key="9">
    <source>
        <dbReference type="ARBA" id="ARBA00023157"/>
    </source>
</evidence>
<evidence type="ECO:0000313" key="14">
    <source>
        <dbReference type="Ensembl" id="ENSPSMP00000016903.1"/>
    </source>
</evidence>
<keyword evidence="7" id="KW-1133">Transmembrane helix</keyword>
<evidence type="ECO:0000256" key="5">
    <source>
        <dbReference type="ARBA" id="ARBA00022729"/>
    </source>
</evidence>
<dbReference type="FunFam" id="2.60.40.10:FF:000049">
    <property type="entry name" value="Leukocyte immunoglobulin-like receptor subfamily B member 1"/>
    <property type="match status" value="3"/>
</dbReference>
<feature type="region of interest" description="Disordered" evidence="12">
    <location>
        <begin position="398"/>
        <end position="421"/>
    </location>
</feature>
<evidence type="ECO:0000256" key="12">
    <source>
        <dbReference type="SAM" id="MobiDB-lite"/>
    </source>
</evidence>
<comment type="similarity">
    <text evidence="2">Belongs to the immunoglobulin superfamily.</text>
</comment>
<evidence type="ECO:0000256" key="10">
    <source>
        <dbReference type="ARBA" id="ARBA00023180"/>
    </source>
</evidence>
<dbReference type="GO" id="GO:0002764">
    <property type="term" value="P:immune response-regulating signaling pathway"/>
    <property type="evidence" value="ECO:0007669"/>
    <property type="project" value="TreeGrafter"/>
</dbReference>
<keyword evidence="3" id="KW-1003">Cell membrane</keyword>
<keyword evidence="6" id="KW-0677">Repeat</keyword>
<keyword evidence="10" id="KW-0325">Glycoprotein</keyword>
<name>A0A8C8ZES1_PROSS</name>
<dbReference type="Proteomes" id="UP000694414">
    <property type="component" value="Unplaced"/>
</dbReference>
<sequence length="464" mass="51772">MTPTLTALLCLGETGRGEWRPGTLPKPTLWAEPDSVITRQSPATIWCQGTLGAKEYRLEKDGRSWDTQKPLESGDKAKFNIPSMTEQYAGQYRCQYHHPDGWSERSDPLKMAVTVPYSKPTLSALTSRVVTSGGNLTLQCGSWVGFDKFILTKEGEPKLYWTEDSQRTSYGWSQALFPVGPVTPSHRWSFRCYGCHRNTPWVWRGPSDPLELLVPGTLPKPTLWAEPDSVITWGSPVTMWSQGTLDAKDPLEPGNKVMFPLSSMTEHYIGQYHCYYHSPAGWSEPSDPLELVVTGFYGKPTLSALPNPVMTSGGKVTLQYVSQLRFDVFILIQEGEHKLSWHLESHEHPHGQFEALFPVGPVTPSHSRTFRCYGYQRNAPQVWSESSDPLELLDSGAAETISPTPSKSDPTSGKWGDPLTPQPRDYTVENLIRMGVAGLILVALGILLFEARHSQRSPQDAAER</sequence>
<dbReference type="GO" id="GO:0005886">
    <property type="term" value="C:plasma membrane"/>
    <property type="evidence" value="ECO:0007669"/>
    <property type="project" value="UniProtKB-SubCell"/>
</dbReference>
<keyword evidence="9" id="KW-1015">Disulfide bond</keyword>
<reference evidence="14" key="1">
    <citation type="submission" date="2025-08" db="UniProtKB">
        <authorList>
            <consortium name="Ensembl"/>
        </authorList>
    </citation>
    <scope>IDENTIFICATION</scope>
</reference>
<keyword evidence="5" id="KW-0732">Signal</keyword>
<dbReference type="FunFam" id="2.60.40.10:FF:000033">
    <property type="entry name" value="Killer cell immunoglobulin-like receptor"/>
    <property type="match status" value="1"/>
</dbReference>
<dbReference type="InterPro" id="IPR013783">
    <property type="entry name" value="Ig-like_fold"/>
</dbReference>
<evidence type="ECO:0000256" key="11">
    <source>
        <dbReference type="ARBA" id="ARBA00023319"/>
    </source>
</evidence>
<dbReference type="Ensembl" id="ENSPSMT00000019647.1">
    <property type="protein sequence ID" value="ENSPSMP00000016903.1"/>
    <property type="gene ID" value="ENSPSMG00000011984.1"/>
</dbReference>
<dbReference type="Gene3D" id="2.60.40.10">
    <property type="entry name" value="Immunoglobulins"/>
    <property type="match status" value="4"/>
</dbReference>
<evidence type="ECO:0000256" key="4">
    <source>
        <dbReference type="ARBA" id="ARBA00022692"/>
    </source>
</evidence>
<dbReference type="GO" id="GO:0032396">
    <property type="term" value="F:inhibitory MHC class I receptor activity"/>
    <property type="evidence" value="ECO:0007669"/>
    <property type="project" value="TreeGrafter"/>
</dbReference>
<dbReference type="PANTHER" id="PTHR11738:SF179">
    <property type="entry name" value="LEUKOCYTE IMMUNOGLOBULIN-LIKE RECEPTOR SUBFAMILY A MEMBER 5"/>
    <property type="match status" value="1"/>
</dbReference>
<evidence type="ECO:0000313" key="15">
    <source>
        <dbReference type="Proteomes" id="UP000694414"/>
    </source>
</evidence>
<dbReference type="SUPFAM" id="SSF48726">
    <property type="entry name" value="Immunoglobulin"/>
    <property type="match status" value="4"/>
</dbReference>
<keyword evidence="8" id="KW-0472">Membrane</keyword>
<evidence type="ECO:0000256" key="3">
    <source>
        <dbReference type="ARBA" id="ARBA00022475"/>
    </source>
</evidence>
<accession>A0A8C8ZES1</accession>
<protein>
    <recommendedName>
        <fullName evidence="13">Ig-like domain-containing protein</fullName>
    </recommendedName>
</protein>
<evidence type="ECO:0000256" key="1">
    <source>
        <dbReference type="ARBA" id="ARBA00004251"/>
    </source>
</evidence>
<dbReference type="InterPro" id="IPR036179">
    <property type="entry name" value="Ig-like_dom_sf"/>
</dbReference>
<dbReference type="GO" id="GO:0019221">
    <property type="term" value="P:cytokine-mediated signaling pathway"/>
    <property type="evidence" value="ECO:0007669"/>
    <property type="project" value="TreeGrafter"/>
</dbReference>
<evidence type="ECO:0000256" key="6">
    <source>
        <dbReference type="ARBA" id="ARBA00022737"/>
    </source>
</evidence>
<comment type="subcellular location">
    <subcellularLocation>
        <location evidence="1">Cell membrane</location>
        <topology evidence="1">Single-pass type I membrane protein</topology>
    </subcellularLocation>
</comment>
<dbReference type="PANTHER" id="PTHR11738">
    <property type="entry name" value="MHC CLASS I NK CELL RECEPTOR"/>
    <property type="match status" value="1"/>
</dbReference>
<keyword evidence="4" id="KW-0812">Transmembrane</keyword>
<evidence type="ECO:0000256" key="8">
    <source>
        <dbReference type="ARBA" id="ARBA00023136"/>
    </source>
</evidence>
<evidence type="ECO:0000256" key="2">
    <source>
        <dbReference type="ARBA" id="ARBA00008637"/>
    </source>
</evidence>
<dbReference type="AlphaFoldDB" id="A0A8C8ZES1"/>
<dbReference type="PROSITE" id="PS50835">
    <property type="entry name" value="IG_LIKE"/>
    <property type="match status" value="1"/>
</dbReference>
<reference evidence="14" key="2">
    <citation type="submission" date="2025-09" db="UniProtKB">
        <authorList>
            <consortium name="Ensembl"/>
        </authorList>
    </citation>
    <scope>IDENTIFICATION</scope>
</reference>
<organism evidence="14 15">
    <name type="scientific">Prolemur simus</name>
    <name type="common">Greater bamboo lemur</name>
    <name type="synonym">Hapalemur simus</name>
    <dbReference type="NCBI Taxonomy" id="1328070"/>
    <lineage>
        <taxon>Eukaryota</taxon>
        <taxon>Metazoa</taxon>
        <taxon>Chordata</taxon>
        <taxon>Craniata</taxon>
        <taxon>Vertebrata</taxon>
        <taxon>Euteleostomi</taxon>
        <taxon>Mammalia</taxon>
        <taxon>Eutheria</taxon>
        <taxon>Euarchontoglires</taxon>
        <taxon>Primates</taxon>
        <taxon>Strepsirrhini</taxon>
        <taxon>Lemuriformes</taxon>
        <taxon>Lemuridae</taxon>
        <taxon>Prolemur</taxon>
    </lineage>
</organism>
<keyword evidence="11" id="KW-0393">Immunoglobulin domain</keyword>
<dbReference type="Pfam" id="PF13895">
    <property type="entry name" value="Ig_2"/>
    <property type="match status" value="1"/>
</dbReference>
<proteinExistence type="inferred from homology"/>
<feature type="domain" description="Ig-like" evidence="13">
    <location>
        <begin position="120"/>
        <end position="192"/>
    </location>
</feature>
<dbReference type="InterPro" id="IPR007110">
    <property type="entry name" value="Ig-like_dom"/>
</dbReference>
<evidence type="ECO:0000256" key="7">
    <source>
        <dbReference type="ARBA" id="ARBA00022989"/>
    </source>
</evidence>
<dbReference type="InterPro" id="IPR050412">
    <property type="entry name" value="Ig-like_Receptors_ImmuneReg"/>
</dbReference>